<protein>
    <submittedName>
        <fullName evidence="1">Ovule protein</fullName>
    </submittedName>
</protein>
<dbReference type="AlphaFoldDB" id="A0A183KRR9"/>
<sequence length="65" mass="8002">MVMVIRMVSRRFIIIHCTISSSIRNMTIICRCGMNKLKTWFLSKLLWRDLHLRFCNKQSDYYCYY</sequence>
<dbReference type="WBParaSite" id="SCUD_0001775801-mRNA-1">
    <property type="protein sequence ID" value="SCUD_0001775801-mRNA-1"/>
    <property type="gene ID" value="SCUD_0001775801"/>
</dbReference>
<proteinExistence type="predicted"/>
<evidence type="ECO:0000313" key="1">
    <source>
        <dbReference type="WBParaSite" id="SCUD_0001775801-mRNA-1"/>
    </source>
</evidence>
<accession>A0A183KRR9</accession>
<name>A0A183KRR9_9TREM</name>
<reference evidence="1" key="1">
    <citation type="submission" date="2016-06" db="UniProtKB">
        <authorList>
            <consortium name="WormBaseParasite"/>
        </authorList>
    </citation>
    <scope>IDENTIFICATION</scope>
</reference>
<organism evidence="1">
    <name type="scientific">Schistosoma curassoni</name>
    <dbReference type="NCBI Taxonomy" id="6186"/>
    <lineage>
        <taxon>Eukaryota</taxon>
        <taxon>Metazoa</taxon>
        <taxon>Spiralia</taxon>
        <taxon>Lophotrochozoa</taxon>
        <taxon>Platyhelminthes</taxon>
        <taxon>Trematoda</taxon>
        <taxon>Digenea</taxon>
        <taxon>Strigeidida</taxon>
        <taxon>Schistosomatoidea</taxon>
        <taxon>Schistosomatidae</taxon>
        <taxon>Schistosoma</taxon>
    </lineage>
</organism>